<organism evidence="11 12">
    <name type="scientific">Colletotrichum tanaceti</name>
    <dbReference type="NCBI Taxonomy" id="1306861"/>
    <lineage>
        <taxon>Eukaryota</taxon>
        <taxon>Fungi</taxon>
        <taxon>Dikarya</taxon>
        <taxon>Ascomycota</taxon>
        <taxon>Pezizomycotina</taxon>
        <taxon>Sordariomycetes</taxon>
        <taxon>Hypocreomycetidae</taxon>
        <taxon>Glomerellales</taxon>
        <taxon>Glomerellaceae</taxon>
        <taxon>Colletotrichum</taxon>
        <taxon>Colletotrichum destructivum species complex</taxon>
    </lineage>
</organism>
<evidence type="ECO:0000256" key="8">
    <source>
        <dbReference type="ARBA" id="ARBA00048679"/>
    </source>
</evidence>
<evidence type="ECO:0000256" key="5">
    <source>
        <dbReference type="ARBA" id="ARBA00022777"/>
    </source>
</evidence>
<dbReference type="GO" id="GO:0050684">
    <property type="term" value="P:regulation of mRNA processing"/>
    <property type="evidence" value="ECO:0007669"/>
    <property type="project" value="TreeGrafter"/>
</dbReference>
<proteinExistence type="predicted"/>
<reference evidence="11 12" key="1">
    <citation type="journal article" date="2019" name="PLoS ONE">
        <title>Comparative genome analysis indicates high evolutionary potential of pathogenicity genes in Colletotrichum tanaceti.</title>
        <authorList>
            <person name="Lelwala R.V."/>
            <person name="Korhonen P.K."/>
            <person name="Young N.D."/>
            <person name="Scott J.B."/>
            <person name="Ades P.A."/>
            <person name="Gasser R.B."/>
            <person name="Taylor P.W.J."/>
        </authorList>
    </citation>
    <scope>NUCLEOTIDE SEQUENCE [LARGE SCALE GENOMIC DNA]</scope>
    <source>
        <strain evidence="11">BRIP57314</strain>
    </source>
</reference>
<dbReference type="PANTHER" id="PTHR47634">
    <property type="entry name" value="PROTEIN KINASE DOMAIN-CONTAINING PROTEIN-RELATED"/>
    <property type="match status" value="1"/>
</dbReference>
<keyword evidence="4 9" id="KW-0547">Nucleotide-binding</keyword>
<evidence type="ECO:0000256" key="9">
    <source>
        <dbReference type="PROSITE-ProRule" id="PRU10141"/>
    </source>
</evidence>
<dbReference type="Gene3D" id="1.10.510.10">
    <property type="entry name" value="Transferase(Phosphotransferase) domain 1"/>
    <property type="match status" value="1"/>
</dbReference>
<protein>
    <recommendedName>
        <fullName evidence="1">non-specific serine/threonine protein kinase</fullName>
        <ecNumber evidence="1">2.7.11.1</ecNumber>
    </recommendedName>
</protein>
<comment type="caution">
    <text evidence="11">The sequence shown here is derived from an EMBL/GenBank/DDBJ whole genome shotgun (WGS) entry which is preliminary data.</text>
</comment>
<evidence type="ECO:0000256" key="3">
    <source>
        <dbReference type="ARBA" id="ARBA00022679"/>
    </source>
</evidence>
<feature type="binding site" evidence="9">
    <location>
        <position position="175"/>
    </location>
    <ligand>
        <name>ATP</name>
        <dbReference type="ChEBI" id="CHEBI:30616"/>
    </ligand>
</feature>
<evidence type="ECO:0000313" key="12">
    <source>
        <dbReference type="Proteomes" id="UP000310108"/>
    </source>
</evidence>
<keyword evidence="6 9" id="KW-0067">ATP-binding</keyword>
<dbReference type="InterPro" id="IPR051334">
    <property type="entry name" value="SRPK"/>
</dbReference>
<keyword evidence="5 11" id="KW-0418">Kinase</keyword>
<dbReference type="Pfam" id="PF00069">
    <property type="entry name" value="Pkinase"/>
    <property type="match status" value="1"/>
</dbReference>
<dbReference type="Gene3D" id="3.30.200.20">
    <property type="entry name" value="Phosphorylase Kinase, domain 1"/>
    <property type="match status" value="1"/>
</dbReference>
<comment type="catalytic activity">
    <reaction evidence="7">
        <text>L-threonyl-[protein] + ATP = O-phospho-L-threonyl-[protein] + ADP + H(+)</text>
        <dbReference type="Rhea" id="RHEA:46608"/>
        <dbReference type="Rhea" id="RHEA-COMP:11060"/>
        <dbReference type="Rhea" id="RHEA-COMP:11605"/>
        <dbReference type="ChEBI" id="CHEBI:15378"/>
        <dbReference type="ChEBI" id="CHEBI:30013"/>
        <dbReference type="ChEBI" id="CHEBI:30616"/>
        <dbReference type="ChEBI" id="CHEBI:61977"/>
        <dbReference type="ChEBI" id="CHEBI:456216"/>
        <dbReference type="EC" id="2.7.11.1"/>
    </reaction>
</comment>
<dbReference type="EC" id="2.7.11.1" evidence="1"/>
<dbReference type="GO" id="GO:0000245">
    <property type="term" value="P:spliceosomal complex assembly"/>
    <property type="evidence" value="ECO:0007669"/>
    <property type="project" value="TreeGrafter"/>
</dbReference>
<accession>A0A4U6XGF4</accession>
<dbReference type="Proteomes" id="UP000310108">
    <property type="component" value="Unassembled WGS sequence"/>
</dbReference>
<evidence type="ECO:0000256" key="6">
    <source>
        <dbReference type="ARBA" id="ARBA00022840"/>
    </source>
</evidence>
<feature type="domain" description="Protein kinase" evidence="10">
    <location>
        <begin position="146"/>
        <end position="486"/>
    </location>
</feature>
<dbReference type="STRING" id="1306861.A0A4U6XGF4"/>
<dbReference type="SUPFAM" id="SSF56112">
    <property type="entry name" value="Protein kinase-like (PK-like)"/>
    <property type="match status" value="1"/>
</dbReference>
<dbReference type="PANTHER" id="PTHR47634:SF9">
    <property type="entry name" value="PROTEIN KINASE DOMAIN-CONTAINING PROTEIN-RELATED"/>
    <property type="match status" value="1"/>
</dbReference>
<dbReference type="InterPro" id="IPR000719">
    <property type="entry name" value="Prot_kinase_dom"/>
</dbReference>
<dbReference type="GO" id="GO:0004674">
    <property type="term" value="F:protein serine/threonine kinase activity"/>
    <property type="evidence" value="ECO:0007669"/>
    <property type="project" value="UniProtKB-KW"/>
</dbReference>
<keyword evidence="2" id="KW-0723">Serine/threonine-protein kinase</keyword>
<evidence type="ECO:0000259" key="10">
    <source>
        <dbReference type="PROSITE" id="PS50011"/>
    </source>
</evidence>
<evidence type="ECO:0000256" key="2">
    <source>
        <dbReference type="ARBA" id="ARBA00022527"/>
    </source>
</evidence>
<dbReference type="PROSITE" id="PS50011">
    <property type="entry name" value="PROTEIN_KINASE_DOM"/>
    <property type="match status" value="1"/>
</dbReference>
<dbReference type="GO" id="GO:0005524">
    <property type="term" value="F:ATP binding"/>
    <property type="evidence" value="ECO:0007669"/>
    <property type="project" value="UniProtKB-UniRule"/>
</dbReference>
<dbReference type="InterPro" id="IPR011009">
    <property type="entry name" value="Kinase-like_dom_sf"/>
</dbReference>
<dbReference type="EMBL" id="PJEX01000122">
    <property type="protein sequence ID" value="TKW54781.1"/>
    <property type="molecule type" value="Genomic_DNA"/>
</dbReference>
<evidence type="ECO:0000313" key="11">
    <source>
        <dbReference type="EMBL" id="TKW54781.1"/>
    </source>
</evidence>
<evidence type="ECO:0000256" key="1">
    <source>
        <dbReference type="ARBA" id="ARBA00012513"/>
    </source>
</evidence>
<dbReference type="SMART" id="SM00220">
    <property type="entry name" value="S_TKc"/>
    <property type="match status" value="1"/>
</dbReference>
<sequence>MGCGWRSFWRFPSQSFVAKHKHKHTTHSRPTCFRAAAMALYRVACRRLPRLRSPAYPSSSFPPRSQCHVPMASAISSLAAKIGLSSSSSSSSSPQHRPRSAPRRFPVAGFDVIAQEHGLIEEETMPEYDPAHFYPVRLGEVFNDRFQTVAKLGYGSSSTIWLARDLQDHQYVALKVYIHNSARHRELPFYQHLDKFLRSRHPGAGNVRKLLSSFEVTGPRGKHVALALQVSQMSIRDMDTVFMDGAGFPEGFVKGAVKELLEALDFLHTVVQSVHTDVHPGNLLLGANDDALFRKLEENEQSSPVPRKQLKDRTIYLSRLMKPKAGPLLLSDFGEARLGPGPHAGDIMPIMYRAPETLLHIQWSYPVDIWSVGLTAWDLLQGKTLFSARKEDGSFSDGAHLAELIAALGPPPAKLLDRHRSRALEYWDEHGIWGEFVPIPVEKTLEAAETSKLEDKAKFLRFIRRALAWDPNDRPTARQLLQDPWLTD</sequence>
<evidence type="ECO:0000256" key="7">
    <source>
        <dbReference type="ARBA" id="ARBA00047899"/>
    </source>
</evidence>
<keyword evidence="3" id="KW-0808">Transferase</keyword>
<keyword evidence="12" id="KW-1185">Reference proteome</keyword>
<evidence type="ECO:0000256" key="4">
    <source>
        <dbReference type="ARBA" id="ARBA00022741"/>
    </source>
</evidence>
<gene>
    <name evidence="11" type="ORF">CTA1_5883</name>
</gene>
<dbReference type="InterPro" id="IPR017441">
    <property type="entry name" value="Protein_kinase_ATP_BS"/>
</dbReference>
<dbReference type="PROSITE" id="PS00107">
    <property type="entry name" value="PROTEIN_KINASE_ATP"/>
    <property type="match status" value="1"/>
</dbReference>
<dbReference type="AlphaFoldDB" id="A0A4U6XGF4"/>
<comment type="catalytic activity">
    <reaction evidence="8">
        <text>L-seryl-[protein] + ATP = O-phospho-L-seryl-[protein] + ADP + H(+)</text>
        <dbReference type="Rhea" id="RHEA:17989"/>
        <dbReference type="Rhea" id="RHEA-COMP:9863"/>
        <dbReference type="Rhea" id="RHEA-COMP:11604"/>
        <dbReference type="ChEBI" id="CHEBI:15378"/>
        <dbReference type="ChEBI" id="CHEBI:29999"/>
        <dbReference type="ChEBI" id="CHEBI:30616"/>
        <dbReference type="ChEBI" id="CHEBI:83421"/>
        <dbReference type="ChEBI" id="CHEBI:456216"/>
        <dbReference type="EC" id="2.7.11.1"/>
    </reaction>
</comment>
<name>A0A4U6XGF4_9PEZI</name>